<reference evidence="2" key="1">
    <citation type="submission" date="2021-09" db="EMBL/GenBank/DDBJ databases">
        <authorList>
            <person name="Wan P."/>
            <person name="Wang F."/>
        </authorList>
    </citation>
    <scope>NUCLEOTIDE SEQUENCE</scope>
</reference>
<name>A0A976SHC7_NILLU</name>
<keyword evidence="1" id="KW-0732">Signal</keyword>
<protein>
    <submittedName>
        <fullName evidence="2">Uncharacterized protein</fullName>
    </submittedName>
</protein>
<organism evidence="2">
    <name type="scientific">Nilaparvata lugens</name>
    <name type="common">Brown planthopper</name>
    <dbReference type="NCBI Taxonomy" id="108931"/>
    <lineage>
        <taxon>Eukaryota</taxon>
        <taxon>Metazoa</taxon>
        <taxon>Ecdysozoa</taxon>
        <taxon>Arthropoda</taxon>
        <taxon>Hexapoda</taxon>
        <taxon>Insecta</taxon>
        <taxon>Pterygota</taxon>
        <taxon>Neoptera</taxon>
        <taxon>Paraneoptera</taxon>
        <taxon>Hemiptera</taxon>
        <taxon>Auchenorrhyncha</taxon>
        <taxon>Fulgoroidea</taxon>
        <taxon>Delphacidae</taxon>
        <taxon>Delphacinae</taxon>
        <taxon>Nilaparvata</taxon>
    </lineage>
</organism>
<evidence type="ECO:0000256" key="1">
    <source>
        <dbReference type="SAM" id="SignalP"/>
    </source>
</evidence>
<dbReference type="AlphaFoldDB" id="A0A976SHC7"/>
<dbReference type="EMBL" id="OK181113">
    <property type="protein sequence ID" value="UVB78526.1"/>
    <property type="molecule type" value="mRNA"/>
</dbReference>
<evidence type="ECO:0000313" key="2">
    <source>
        <dbReference type="EMBL" id="UVB78526.1"/>
    </source>
</evidence>
<feature type="chain" id="PRO_5036942059" evidence="1">
    <location>
        <begin position="24"/>
        <end position="335"/>
    </location>
</feature>
<feature type="signal peptide" evidence="1">
    <location>
        <begin position="1"/>
        <end position="23"/>
    </location>
</feature>
<proteinExistence type="evidence at transcript level"/>
<sequence length="335" mass="38733">MGSAVIILRAILILLVIFQDGLAESSNTPCWGVKVSKEVEYKLENRKDVHTKRISFEGYGLVIGSFTEHTLGKVNDYFKCTALSEKTLYNGNHDLEVLKWSNRNRFEQSPKERLNVAEHFVVIRQEVWNCRDYNRKLADIQRVVNEVISTSNVSEVKYYDGVLVERVNYESIDKYSAKVKDVKYITNNGKKWRFEGSLCLVEDENSATFGIPNFQANIRDERKGKPIDNSIELSKSGETLKIGYSMDNYDEFFIKIRCTLTSEGSQYSPLFTTNLYYVEESNRETPIKTRISDKEFSKFFTIIKREVYSCTTQDIYSGIMVRNYLRIVNEGIGMV</sequence>
<accession>A0A976SHC7</accession>